<dbReference type="SUPFAM" id="SSF54452">
    <property type="entry name" value="MHC antigen-recognition domain"/>
    <property type="match status" value="1"/>
</dbReference>
<dbReference type="InterPro" id="IPR013783">
    <property type="entry name" value="Ig-like_fold"/>
</dbReference>
<keyword evidence="5" id="KW-1185">Reference proteome</keyword>
<dbReference type="Gene3D" id="3.30.500.10">
    <property type="entry name" value="MHC class I-like antigen recognition-like"/>
    <property type="match status" value="1"/>
</dbReference>
<keyword evidence="2" id="KW-0472">Membrane</keyword>
<feature type="transmembrane region" description="Helical" evidence="2">
    <location>
        <begin position="301"/>
        <end position="321"/>
    </location>
</feature>
<feature type="domain" description="Ig-like" evidence="4">
    <location>
        <begin position="200"/>
        <end position="290"/>
    </location>
</feature>
<protein>
    <submittedName>
        <fullName evidence="6">Major histocompatibility complex class I LIA isoform X1</fullName>
    </submittedName>
</protein>
<dbReference type="AlphaFoldDB" id="A0AB32TDI4"/>
<dbReference type="GeneID" id="100151195"/>
<dbReference type="FunFam" id="3.30.500.10:FF:000007">
    <property type="entry name" value="Major histocompatibility complex class I LDA"/>
    <property type="match status" value="1"/>
</dbReference>
<dbReference type="RefSeq" id="XP_068073399.1">
    <property type="nucleotide sequence ID" value="XM_068217298.1"/>
</dbReference>
<keyword evidence="1" id="KW-0325">Glycoprotein</keyword>
<dbReference type="SMART" id="SM00407">
    <property type="entry name" value="IGc1"/>
    <property type="match status" value="1"/>
</dbReference>
<dbReference type="SUPFAM" id="SSF48726">
    <property type="entry name" value="Immunoglobulin"/>
    <property type="match status" value="1"/>
</dbReference>
<keyword evidence="3" id="KW-0732">Signal</keyword>
<keyword evidence="2" id="KW-1133">Transmembrane helix</keyword>
<dbReference type="PROSITE" id="PS50835">
    <property type="entry name" value="IG_LIKE"/>
    <property type="match status" value="1"/>
</dbReference>
<gene>
    <name evidence="6 7" type="primary">mhc1lia</name>
    <name evidence="6" type="synonym">si:dkey-52p2.7</name>
</gene>
<evidence type="ECO:0000313" key="5">
    <source>
        <dbReference type="Proteomes" id="UP000000437"/>
    </source>
</evidence>
<dbReference type="Pfam" id="PF07654">
    <property type="entry name" value="C1-set"/>
    <property type="match status" value="1"/>
</dbReference>
<feature type="signal peptide" evidence="3">
    <location>
        <begin position="1"/>
        <end position="22"/>
    </location>
</feature>
<dbReference type="InterPro" id="IPR036179">
    <property type="entry name" value="Ig-like_dom_sf"/>
</dbReference>
<keyword evidence="2" id="KW-0812">Transmembrane</keyword>
<proteinExistence type="predicted"/>
<accession>A0AB32TDI4</accession>
<dbReference type="PANTHER" id="PTHR16675:SF191">
    <property type="entry name" value="CLASS I HISTOCOMPATIBILITY ANTIGEN, F10 ALPHA CHAIN-LIKE-RELATED"/>
    <property type="match status" value="1"/>
</dbReference>
<dbReference type="InterPro" id="IPR037055">
    <property type="entry name" value="MHC_I-like_Ag-recog_sf"/>
</dbReference>
<dbReference type="FunFam" id="2.60.40.10:FF:002145">
    <property type="entry name" value="Major histocompatibility complex class I LDA"/>
    <property type="match status" value="1"/>
</dbReference>
<name>A0AB32TDI4_DANRE</name>
<dbReference type="InterPro" id="IPR007110">
    <property type="entry name" value="Ig-like_dom"/>
</dbReference>
<organism evidence="5 6">
    <name type="scientific">Danio rerio</name>
    <name type="common">Zebrafish</name>
    <name type="synonym">Brachydanio rerio</name>
    <dbReference type="NCBI Taxonomy" id="7955"/>
    <lineage>
        <taxon>Eukaryota</taxon>
        <taxon>Metazoa</taxon>
        <taxon>Chordata</taxon>
        <taxon>Craniata</taxon>
        <taxon>Vertebrata</taxon>
        <taxon>Euteleostomi</taxon>
        <taxon>Actinopterygii</taxon>
        <taxon>Neopterygii</taxon>
        <taxon>Teleostei</taxon>
        <taxon>Ostariophysi</taxon>
        <taxon>Cypriniformes</taxon>
        <taxon>Danionidae</taxon>
        <taxon>Danioninae</taxon>
        <taxon>Danio</taxon>
    </lineage>
</organism>
<dbReference type="InterPro" id="IPR003597">
    <property type="entry name" value="Ig_C1-set"/>
</dbReference>
<feature type="chain" id="PRO_5044204236" evidence="3">
    <location>
        <begin position="23"/>
        <end position="343"/>
    </location>
</feature>
<dbReference type="AGR" id="ZFIN:ZDB-GENE-140820-10"/>
<dbReference type="InterPro" id="IPR050208">
    <property type="entry name" value="MHC_class-I_related"/>
</dbReference>
<evidence type="ECO:0000313" key="6">
    <source>
        <dbReference type="RefSeq" id="XP_068073399.1"/>
    </source>
</evidence>
<evidence type="ECO:0000256" key="2">
    <source>
        <dbReference type="SAM" id="Phobius"/>
    </source>
</evidence>
<dbReference type="PANTHER" id="PTHR16675">
    <property type="entry name" value="MHC CLASS I-RELATED"/>
    <property type="match status" value="1"/>
</dbReference>
<dbReference type="InterPro" id="IPR011162">
    <property type="entry name" value="MHC_I/II-like_Ag-recog"/>
</dbReference>
<evidence type="ECO:0000259" key="4">
    <source>
        <dbReference type="PROSITE" id="PS50835"/>
    </source>
</evidence>
<reference evidence="6" key="1">
    <citation type="submission" date="2025-08" db="UniProtKB">
        <authorList>
            <consortium name="RefSeq"/>
        </authorList>
    </citation>
    <scope>IDENTIFICATION</scope>
    <source>
        <strain evidence="6">Tuebingen</strain>
        <tissue evidence="6">Fibroblasts and whole tissue</tissue>
    </source>
</reference>
<evidence type="ECO:0000313" key="7">
    <source>
        <dbReference type="ZFIN" id="ZDB-GENE-140820-10"/>
    </source>
</evidence>
<dbReference type="CTD" id="100151195"/>
<dbReference type="Gene3D" id="2.60.40.10">
    <property type="entry name" value="Immunoglobulins"/>
    <property type="match status" value="1"/>
</dbReference>
<evidence type="ECO:0000256" key="3">
    <source>
        <dbReference type="SAM" id="SignalP"/>
    </source>
</evidence>
<sequence>MGQILLFFVFLLPTAAPKGSHSLWMLVMYIKGQTAFPEFSYVMMLDDVSVLHYNGDTNSLIARGNTKADDDVFNLNALPIIHDHLQSSFEDRWTLATTHLNKTDGVFALQQLVACELQDDGEPGRMILRNAFGGSTTDQLLFVDKKFTYHDSFNVSTHVLHAHHDYNKYLCEKLLQPFCFQTLKGYLVKSRNQINRKVKPKVRLIQKANSDSGGFRVSCLATGFYPRHINLTLLIDGQPVSDHEVTGGDLLPNGDGTYQMRKSLEIRAEEREKHKYSCSAKHLKIDNKLDIYLDFDPEEPFPLVLILLSLVSVFITGVIIYKCRKRRAVIIYLLSKCIKKITS</sequence>
<dbReference type="Proteomes" id="UP000000437">
    <property type="component" value="Chromosome 25"/>
</dbReference>
<dbReference type="ZFIN" id="ZDB-GENE-140820-10">
    <property type="gene designation" value="mhc1lia"/>
</dbReference>
<evidence type="ECO:0000256" key="1">
    <source>
        <dbReference type="ARBA" id="ARBA00023180"/>
    </source>
</evidence>